<comment type="caution">
    <text evidence="2">The sequence shown here is derived from an EMBL/GenBank/DDBJ whole genome shotgun (WGS) entry which is preliminary data.</text>
</comment>
<dbReference type="RefSeq" id="WP_106220786.1">
    <property type="nucleotide sequence ID" value="NZ_PVWP01000005.1"/>
</dbReference>
<accession>A0ABX5F7B1</accession>
<organism evidence="2 3">
    <name type="scientific">Aphanothece cf. minutissima CCALA 015</name>
    <dbReference type="NCBI Taxonomy" id="2107695"/>
    <lineage>
        <taxon>Bacteria</taxon>
        <taxon>Bacillati</taxon>
        <taxon>Cyanobacteriota</taxon>
        <taxon>Cyanophyceae</taxon>
        <taxon>Oscillatoriophycideae</taxon>
        <taxon>Chroococcales</taxon>
        <taxon>Aphanothecaceae</taxon>
        <taxon>Aphanothece</taxon>
    </lineage>
</organism>
<reference evidence="2 3" key="1">
    <citation type="submission" date="2018-03" db="EMBL/GenBank/DDBJ databases">
        <title>The ancient ancestry and fast evolution of plastids.</title>
        <authorList>
            <person name="Moore K.R."/>
            <person name="Magnabosco C."/>
            <person name="Momper L."/>
            <person name="Gold D.A."/>
            <person name="Bosak T."/>
            <person name="Fournier G.P."/>
        </authorList>
    </citation>
    <scope>NUCLEOTIDE SEQUENCE [LARGE SCALE GENOMIC DNA]</scope>
    <source>
        <strain evidence="2 3">CCALA 015</strain>
    </source>
</reference>
<feature type="domain" description="HNH nuclease" evidence="1">
    <location>
        <begin position="150"/>
        <end position="199"/>
    </location>
</feature>
<dbReference type="Proteomes" id="UP000238218">
    <property type="component" value="Unassembled WGS sequence"/>
</dbReference>
<gene>
    <name evidence="2" type="ORF">C7B81_08190</name>
</gene>
<dbReference type="Pfam" id="PF13391">
    <property type="entry name" value="HNH_2"/>
    <property type="match status" value="1"/>
</dbReference>
<evidence type="ECO:0000313" key="2">
    <source>
        <dbReference type="EMBL" id="PSB37495.1"/>
    </source>
</evidence>
<proteinExistence type="predicted"/>
<evidence type="ECO:0000259" key="1">
    <source>
        <dbReference type="Pfam" id="PF13391"/>
    </source>
</evidence>
<protein>
    <recommendedName>
        <fullName evidence="1">HNH nuclease domain-containing protein</fullName>
    </recommendedName>
</protein>
<dbReference type="EMBL" id="PVWP01000005">
    <property type="protein sequence ID" value="PSB37495.1"/>
    <property type="molecule type" value="Genomic_DNA"/>
</dbReference>
<sequence length="253" mass="28966">MTFLFRDQENAHELLQQWRKENQDGFMLNCRTASSGMLHRTKCPHFGDEEWERDVKNDLGQKLKVCAMNIATLRDWANSNGIKTISICGDCRPKESIEHVVMEAIELEKNGYFDPKNVADTRSRIAREIACRQGQPAFRRELLKAYERRCAITRCVQVEVLDAAHITPYLGPETNHVQNGLLLRTDIHTLFDLGRMAIDTSDMTVVVHDLLHGSEYMKLSGSPLRVPSDKFLRPSKQALDQQREWAGLPSRST</sequence>
<keyword evidence="3" id="KW-1185">Reference proteome</keyword>
<evidence type="ECO:0000313" key="3">
    <source>
        <dbReference type="Proteomes" id="UP000238218"/>
    </source>
</evidence>
<dbReference type="InterPro" id="IPR003615">
    <property type="entry name" value="HNH_nuc"/>
</dbReference>
<name>A0ABX5F7B1_9CHRO</name>